<evidence type="ECO:0000313" key="3">
    <source>
        <dbReference type="Proteomes" id="UP000051380"/>
    </source>
</evidence>
<dbReference type="EMBL" id="LJYF01000054">
    <property type="protein sequence ID" value="KRP85069.1"/>
    <property type="molecule type" value="Genomic_DNA"/>
</dbReference>
<evidence type="ECO:0000259" key="1">
    <source>
        <dbReference type="Pfam" id="PF13391"/>
    </source>
</evidence>
<gene>
    <name evidence="2" type="ORF">AOQ72_04910</name>
</gene>
<dbReference type="Pfam" id="PF13391">
    <property type="entry name" value="HNH_2"/>
    <property type="match status" value="1"/>
</dbReference>
<name>A0A0R3BM34_9BRAD</name>
<dbReference type="Proteomes" id="UP000051380">
    <property type="component" value="Unassembled WGS sequence"/>
</dbReference>
<comment type="caution">
    <text evidence="2">The sequence shown here is derived from an EMBL/GenBank/DDBJ whole genome shotgun (WGS) entry which is preliminary data.</text>
</comment>
<reference evidence="2 3" key="1">
    <citation type="submission" date="2015-09" db="EMBL/GenBank/DDBJ databases">
        <title>Draft Genome Sequence of the Strain BR 3267 (Bradyrhizobium yuanmingense) recommended as inoculant for cowpea in Brazil.</title>
        <authorList>
            <person name="Simoes-Araujo J.L."/>
            <person name="Zilli J.E."/>
        </authorList>
    </citation>
    <scope>NUCLEOTIDE SEQUENCE [LARGE SCALE GENOMIC DNA]</scope>
    <source>
        <strain evidence="2 3">BR3267</strain>
    </source>
</reference>
<sequence>MKYWWVNHKQTMRQEIGGGYLWSPRAEANGSRSQFYDNMRIAALGDPVLSYAGGAVRYVGVVQDIAVPAIKPSGFGAAGENWSADGWLLPVQWEALELAVRPKDLIGELGQLLPAKYSPLQPVTGNGNQKAYLTEVGKPVFDLITRRARVSALPAVEVEGAAASLARADSEQEDSIRNDPNLDSTTKQQVILARQGQGLFRRRVLEIERACRLTKVENHDLLVASHIKPWRACGSAAERLDGANGLALAPHVDRLFDRGLISFESDGTVLISPKLDQADLDRLGLRDACRSGCGAFQQTQAPFLSYHRTCVYRP</sequence>
<accession>A0A0R3BM34</accession>
<organism evidence="2 3">
    <name type="scientific">Bradyrhizobium yuanmingense</name>
    <dbReference type="NCBI Taxonomy" id="108015"/>
    <lineage>
        <taxon>Bacteria</taxon>
        <taxon>Pseudomonadati</taxon>
        <taxon>Pseudomonadota</taxon>
        <taxon>Alphaproteobacteria</taxon>
        <taxon>Hyphomicrobiales</taxon>
        <taxon>Nitrobacteraceae</taxon>
        <taxon>Bradyrhizobium</taxon>
    </lineage>
</organism>
<dbReference type="AlphaFoldDB" id="A0A0R3BM34"/>
<protein>
    <recommendedName>
        <fullName evidence="1">HNH nuclease domain-containing protein</fullName>
    </recommendedName>
</protein>
<proteinExistence type="predicted"/>
<feature type="domain" description="HNH nuclease" evidence="1">
    <location>
        <begin position="211"/>
        <end position="264"/>
    </location>
</feature>
<dbReference type="InterPro" id="IPR003615">
    <property type="entry name" value="HNH_nuc"/>
</dbReference>
<dbReference type="OrthoDB" id="9811869at2"/>
<evidence type="ECO:0000313" key="2">
    <source>
        <dbReference type="EMBL" id="KRP85069.1"/>
    </source>
</evidence>